<feature type="signal peptide" evidence="1">
    <location>
        <begin position="1"/>
        <end position="28"/>
    </location>
</feature>
<accession>A0A1H3IZ66</accession>
<dbReference type="Pfam" id="PF20256">
    <property type="entry name" value="MoCoBD_2"/>
    <property type="match status" value="2"/>
</dbReference>
<dbReference type="InterPro" id="IPR006311">
    <property type="entry name" value="TAT_signal"/>
</dbReference>
<evidence type="ECO:0000313" key="4">
    <source>
        <dbReference type="Proteomes" id="UP000183417"/>
    </source>
</evidence>
<dbReference type="InterPro" id="IPR008274">
    <property type="entry name" value="AldOxase/xan_DH_MoCoBD1"/>
</dbReference>
<dbReference type="SUPFAM" id="SSF54665">
    <property type="entry name" value="CO dehydrogenase molybdoprotein N-domain-like"/>
    <property type="match status" value="1"/>
</dbReference>
<dbReference type="EMBL" id="FNPE01000004">
    <property type="protein sequence ID" value="SDY32847.1"/>
    <property type="molecule type" value="Genomic_DNA"/>
</dbReference>
<dbReference type="PROSITE" id="PS51318">
    <property type="entry name" value="TAT"/>
    <property type="match status" value="1"/>
</dbReference>
<dbReference type="GeneID" id="94692142"/>
<sequence>MSASNPLQLTRRNLLKLGGMVMVSSVAAAGLVAESTGTAPAVAGAFPIPPIDRVSSFIAIGADGSVTAYHGHVDLGTGIRTSLAQLVADELDVEFERITMVLGHTGRTPNQGPTIASNTIQVDAIPMRKAAAQVRQLLLGLAAEKLQQPVSALTTSKGAVVAKGGRRIGYGELAQGQDLNIALDKEVPLRTGGFNYIGKSVQRVDIPAKVLGALAYVHDVRVPGMLHGRVVRPPYGGADASAPLGSSLISVNEQSVAHLPGIVKVVVQGDFVGIVAEREEQAIAAMRQLEVKWKDWAGVPDLSLNAMHDTLVKHEKTDRMLREDAGIDEAFSGAKKVIEADYVWPYHLHASIGPSCAVAEVSASQIQVWTGSQNPHDVRKDIATLTGMAADQINVTRLEASGCYGRNCADDVASDAVLLSQAVGRPVRVQLMREQEAAWEPKGTGQLIRVRGGLDENHAVLGYELKTCYPSNDAAALALILTGKVPNKPKVLQMGDRTAIPQYEYPKMRVVSQDAAPIVRASWMRGVSALPNVFAHECWIDECAYLAGEDPLAYRLRYLKDPRAVALTHAAHKQAGWQDGPAHRNPAPADQRLVKGRGFAYARYYHSKFPGYGAAWATWICDVTVDRETGVIKVDKVFVAHDCGEMVNPAGVRHQVHGNIIQSTSRVLKEYVTFDSKGVTSLDWGGYPILRFDELPEIDVQLVERPGEDPMGAGESASVPSAAAVSNAVFDATGVRLREVPFTPARVLAALKAKAADAAPADKAQN</sequence>
<evidence type="ECO:0000259" key="2">
    <source>
        <dbReference type="SMART" id="SM01008"/>
    </source>
</evidence>
<dbReference type="Proteomes" id="UP000183417">
    <property type="component" value="Unassembled WGS sequence"/>
</dbReference>
<organism evidence="3 4">
    <name type="scientific">Delftia lacustris</name>
    <dbReference type="NCBI Taxonomy" id="558537"/>
    <lineage>
        <taxon>Bacteria</taxon>
        <taxon>Pseudomonadati</taxon>
        <taxon>Pseudomonadota</taxon>
        <taxon>Betaproteobacteria</taxon>
        <taxon>Burkholderiales</taxon>
        <taxon>Comamonadaceae</taxon>
        <taxon>Delftia</taxon>
    </lineage>
</organism>
<dbReference type="RefSeq" id="WP_012205755.1">
    <property type="nucleotide sequence ID" value="NZ_CP141274.1"/>
</dbReference>
<feature type="chain" id="PRO_5010357306" evidence="1">
    <location>
        <begin position="29"/>
        <end position="766"/>
    </location>
</feature>
<dbReference type="Pfam" id="PF02738">
    <property type="entry name" value="MoCoBD_1"/>
    <property type="match status" value="1"/>
</dbReference>
<dbReference type="InterPro" id="IPR036856">
    <property type="entry name" value="Ald_Oxase/Xan_DH_a/b_sf"/>
</dbReference>
<dbReference type="InterPro" id="IPR037165">
    <property type="entry name" value="AldOxase/xan_DH_Mopterin-bd_sf"/>
</dbReference>
<dbReference type="SMART" id="SM01008">
    <property type="entry name" value="Ald_Xan_dh_C"/>
    <property type="match status" value="1"/>
</dbReference>
<dbReference type="PANTHER" id="PTHR47495:SF1">
    <property type="entry name" value="BLL3820 PROTEIN"/>
    <property type="match status" value="1"/>
</dbReference>
<evidence type="ECO:0000313" key="3">
    <source>
        <dbReference type="EMBL" id="SDY32847.1"/>
    </source>
</evidence>
<dbReference type="PANTHER" id="PTHR47495">
    <property type="entry name" value="ALDEHYDE DEHYDROGENASE"/>
    <property type="match status" value="1"/>
</dbReference>
<dbReference type="InterPro" id="IPR012368">
    <property type="entry name" value="OxRdtase_Mopterin-bd_su_IorB"/>
</dbReference>
<dbReference type="Gene3D" id="3.30.365.10">
    <property type="entry name" value="Aldehyde oxidase/xanthine dehydrogenase, molybdopterin binding domain"/>
    <property type="match status" value="4"/>
</dbReference>
<gene>
    <name evidence="3" type="ORF">SAMN05421547_10423</name>
</gene>
<dbReference type="SUPFAM" id="SSF56003">
    <property type="entry name" value="Molybdenum cofactor-binding domain"/>
    <property type="match status" value="2"/>
</dbReference>
<dbReference type="InterPro" id="IPR046867">
    <property type="entry name" value="AldOxase/xan_DH_MoCoBD2"/>
</dbReference>
<name>A0A1H3IZ66_9BURK</name>
<evidence type="ECO:0000256" key="1">
    <source>
        <dbReference type="SAM" id="SignalP"/>
    </source>
</evidence>
<dbReference type="PIRSF" id="PIRSF036389">
    <property type="entry name" value="IOR_B"/>
    <property type="match status" value="1"/>
</dbReference>
<protein>
    <submittedName>
        <fullName evidence="3">CO or xanthine dehydrogenase, Mo-binding subunit</fullName>
    </submittedName>
</protein>
<dbReference type="InterPro" id="IPR000674">
    <property type="entry name" value="Ald_Oxase/Xan_DH_a/b"/>
</dbReference>
<feature type="domain" description="Aldehyde oxidase/xanthine dehydrogenase a/b hammerhead" evidence="2">
    <location>
        <begin position="211"/>
        <end position="297"/>
    </location>
</feature>
<dbReference type="Gene3D" id="3.90.1170.50">
    <property type="entry name" value="Aldehyde oxidase/xanthine dehydrogenase, a/b hammerhead"/>
    <property type="match status" value="1"/>
</dbReference>
<dbReference type="AlphaFoldDB" id="A0A1H3IZ66"/>
<reference evidence="3 4" key="1">
    <citation type="submission" date="2016-10" db="EMBL/GenBank/DDBJ databases">
        <authorList>
            <person name="de Groot N.N."/>
        </authorList>
    </citation>
    <scope>NUCLEOTIDE SEQUENCE [LARGE SCALE GENOMIC DNA]</scope>
    <source>
        <strain evidence="3 4">LMG 24775</strain>
    </source>
</reference>
<keyword evidence="1" id="KW-0732">Signal</keyword>
<dbReference type="GO" id="GO:0016491">
    <property type="term" value="F:oxidoreductase activity"/>
    <property type="evidence" value="ECO:0007669"/>
    <property type="project" value="InterPro"/>
</dbReference>
<proteinExistence type="predicted"/>
<dbReference type="InterPro" id="IPR052516">
    <property type="entry name" value="N-heterocyclic_Hydroxylase"/>
</dbReference>